<keyword evidence="7 9" id="KW-0333">Golgi apparatus</keyword>
<sequence length="360" mass="40290">MYATSSQVPLQHPVPQHAFKPPLTPDSLAKDSRGSLDSHPGYDSDPYNPSHYQNTNAQTDNIYQQQQFQQPQFAYQQQQYQQPFNLNDGTTQMGIQFGKSAFAAGHDYVDRNLARHLPLPIVKSLFNVSTAYVGAKLRLICFPWTHKRWMRTRNETFAPDGAPITAGYLSPRQDVNSPDLYIPFMSVVTYIILAAIYAGIHNRFHPEVLGGRASVSFAIALTELALIKLICYLLGVETGASAETGWSAGVSGSVELMSYCGYKFVSVLPPLAVKLFFPSWRFVYYAVFLYCLAAQGFFLLCGYAYILQLRSLKYVLLPDASSASAATLVSVGSSERRRRLQFLFIIACFQLVWMGVLVWI</sequence>
<comment type="caution">
    <text evidence="11">The sequence shown here is derived from an EMBL/GenBank/DDBJ whole genome shotgun (WGS) entry which is preliminary data.</text>
</comment>
<dbReference type="Pfam" id="PF03878">
    <property type="entry name" value="YIF1"/>
    <property type="match status" value="1"/>
</dbReference>
<dbReference type="EMBL" id="SPRW01000014">
    <property type="protein sequence ID" value="TIC66949.1"/>
    <property type="molecule type" value="Genomic_DNA"/>
</dbReference>
<keyword evidence="2 9" id="KW-0813">Transport</keyword>
<accession>A0AB38MW02</accession>
<dbReference type="PANTHER" id="PTHR14083">
    <property type="entry name" value="YIP1 INTERACTING FACTOR HOMOLOG YIF1 PROTEIN"/>
    <property type="match status" value="1"/>
</dbReference>
<protein>
    <recommendedName>
        <fullName evidence="9">Protein YIF1</fullName>
    </recommendedName>
</protein>
<feature type="transmembrane region" description="Helical" evidence="9">
    <location>
        <begin position="180"/>
        <end position="200"/>
    </location>
</feature>
<feature type="transmembrane region" description="Helical" evidence="9">
    <location>
        <begin position="212"/>
        <end position="235"/>
    </location>
</feature>
<feature type="transmembrane region" description="Helical" evidence="9">
    <location>
        <begin position="282"/>
        <end position="306"/>
    </location>
</feature>
<keyword evidence="4 9" id="KW-0256">Endoplasmic reticulum</keyword>
<dbReference type="PANTHER" id="PTHR14083:SF0">
    <property type="entry name" value="YIP1D-INTERACTING FACTOR 1, ISOFORM C"/>
    <property type="match status" value="1"/>
</dbReference>
<organism evidence="11 12">
    <name type="scientific">Wallemia mellicola</name>
    <dbReference type="NCBI Taxonomy" id="1708541"/>
    <lineage>
        <taxon>Eukaryota</taxon>
        <taxon>Fungi</taxon>
        <taxon>Dikarya</taxon>
        <taxon>Basidiomycota</taxon>
        <taxon>Wallemiomycotina</taxon>
        <taxon>Wallemiomycetes</taxon>
        <taxon>Wallemiales</taxon>
        <taxon>Wallemiaceae</taxon>
        <taxon>Wallemia</taxon>
    </lineage>
</organism>
<evidence type="ECO:0000256" key="9">
    <source>
        <dbReference type="RuleBase" id="RU368073"/>
    </source>
</evidence>
<gene>
    <name evidence="11" type="ORF">E3Q02_01695</name>
</gene>
<keyword evidence="8 9" id="KW-0472">Membrane</keyword>
<evidence type="ECO:0000256" key="7">
    <source>
        <dbReference type="ARBA" id="ARBA00023034"/>
    </source>
</evidence>
<dbReference type="AlphaFoldDB" id="A0AB38MW02"/>
<proteinExistence type="inferred from homology"/>
<comment type="subcellular location">
    <subcellularLocation>
        <location evidence="9">Endoplasmic reticulum membrane</location>
        <topology evidence="9">Multi-pass membrane protein</topology>
    </subcellularLocation>
    <subcellularLocation>
        <location evidence="9">Golgi apparatus membrane</location>
        <topology evidence="9">Multi-pass membrane protein</topology>
    </subcellularLocation>
</comment>
<evidence type="ECO:0000256" key="4">
    <source>
        <dbReference type="ARBA" id="ARBA00022824"/>
    </source>
</evidence>
<dbReference type="GO" id="GO:0015031">
    <property type="term" value="P:protein transport"/>
    <property type="evidence" value="ECO:0007669"/>
    <property type="project" value="UniProtKB-KW"/>
</dbReference>
<evidence type="ECO:0000256" key="8">
    <source>
        <dbReference type="ARBA" id="ARBA00023136"/>
    </source>
</evidence>
<comment type="similarity">
    <text evidence="1 9">Belongs to the YIF1 family.</text>
</comment>
<dbReference type="GO" id="GO:0005793">
    <property type="term" value="C:endoplasmic reticulum-Golgi intermediate compartment"/>
    <property type="evidence" value="ECO:0007669"/>
    <property type="project" value="UniProtKB-UniRule"/>
</dbReference>
<evidence type="ECO:0000256" key="5">
    <source>
        <dbReference type="ARBA" id="ARBA00022927"/>
    </source>
</evidence>
<evidence type="ECO:0000256" key="6">
    <source>
        <dbReference type="ARBA" id="ARBA00022989"/>
    </source>
</evidence>
<dbReference type="GO" id="GO:0005789">
    <property type="term" value="C:endoplasmic reticulum membrane"/>
    <property type="evidence" value="ECO:0007669"/>
    <property type="project" value="UniProtKB-SubCell"/>
</dbReference>
<evidence type="ECO:0000313" key="11">
    <source>
        <dbReference type="EMBL" id="TIC66949.1"/>
    </source>
</evidence>
<evidence type="ECO:0000256" key="3">
    <source>
        <dbReference type="ARBA" id="ARBA00022692"/>
    </source>
</evidence>
<feature type="transmembrane region" description="Helical" evidence="9">
    <location>
        <begin position="340"/>
        <end position="359"/>
    </location>
</feature>
<feature type="region of interest" description="Disordered" evidence="10">
    <location>
        <begin position="1"/>
        <end position="55"/>
    </location>
</feature>
<keyword evidence="6 9" id="KW-1133">Transmembrane helix</keyword>
<dbReference type="Proteomes" id="UP000309601">
    <property type="component" value="Unassembled WGS sequence"/>
</dbReference>
<keyword evidence="5 9" id="KW-0653">Protein transport</keyword>
<dbReference type="GO" id="GO:0006888">
    <property type="term" value="P:endoplasmic reticulum to Golgi vesicle-mediated transport"/>
    <property type="evidence" value="ECO:0007669"/>
    <property type="project" value="UniProtKB-UniRule"/>
</dbReference>
<dbReference type="GO" id="GO:0030134">
    <property type="term" value="C:COPII-coated ER to Golgi transport vesicle"/>
    <property type="evidence" value="ECO:0007669"/>
    <property type="project" value="TreeGrafter"/>
</dbReference>
<evidence type="ECO:0000256" key="1">
    <source>
        <dbReference type="ARBA" id="ARBA00009727"/>
    </source>
</evidence>
<feature type="compositionally biased region" description="Basic and acidic residues" evidence="10">
    <location>
        <begin position="28"/>
        <end position="42"/>
    </location>
</feature>
<reference evidence="11 12" key="1">
    <citation type="submission" date="2019-03" db="EMBL/GenBank/DDBJ databases">
        <title>Sequencing 25 genomes of Wallemia mellicola.</title>
        <authorList>
            <person name="Gostincar C."/>
        </authorList>
    </citation>
    <scope>NUCLEOTIDE SEQUENCE [LARGE SCALE GENOMIC DNA]</scope>
    <source>
        <strain evidence="11 12">EXF-1274</strain>
    </source>
</reference>
<dbReference type="GO" id="GO:0000139">
    <property type="term" value="C:Golgi membrane"/>
    <property type="evidence" value="ECO:0007669"/>
    <property type="project" value="UniProtKB-SubCell"/>
</dbReference>
<name>A0AB38MW02_9BASI</name>
<evidence type="ECO:0000256" key="2">
    <source>
        <dbReference type="ARBA" id="ARBA00022448"/>
    </source>
</evidence>
<comment type="function">
    <text evidence="9">Has a role in transport between endoplasmic reticulum and Golgi.</text>
</comment>
<dbReference type="InterPro" id="IPR005578">
    <property type="entry name" value="Yif1_fam"/>
</dbReference>
<evidence type="ECO:0000256" key="10">
    <source>
        <dbReference type="SAM" id="MobiDB-lite"/>
    </source>
</evidence>
<keyword evidence="3 9" id="KW-0812">Transmembrane</keyword>
<evidence type="ECO:0000313" key="12">
    <source>
        <dbReference type="Proteomes" id="UP000309601"/>
    </source>
</evidence>